<evidence type="ECO:0000313" key="8">
    <source>
        <dbReference type="EMBL" id="KAJ4855948.1"/>
    </source>
</evidence>
<evidence type="ECO:0000256" key="3">
    <source>
        <dbReference type="ARBA" id="ARBA00023015"/>
    </source>
</evidence>
<keyword evidence="4" id="KW-0804">Transcription</keyword>
<dbReference type="GO" id="GO:0003677">
    <property type="term" value="F:DNA binding"/>
    <property type="evidence" value="ECO:0007669"/>
    <property type="project" value="InterPro"/>
</dbReference>
<name>A0A9W9E291_9HYPO</name>
<dbReference type="GO" id="GO:0005634">
    <property type="term" value="C:nucleus"/>
    <property type="evidence" value="ECO:0007669"/>
    <property type="project" value="UniProtKB-SubCell"/>
</dbReference>
<dbReference type="SUPFAM" id="SSF57701">
    <property type="entry name" value="Zn2/Cys6 DNA-binding domain"/>
    <property type="match status" value="1"/>
</dbReference>
<dbReference type="PANTHER" id="PTHR47338:SF20">
    <property type="entry name" value="ZN(II)2CYS6 TRANSCRIPTION FACTOR (EUROFUNG)"/>
    <property type="match status" value="1"/>
</dbReference>
<keyword evidence="9" id="KW-1185">Reference proteome</keyword>
<dbReference type="RefSeq" id="XP_056025004.1">
    <property type="nucleotide sequence ID" value="XM_056176526.1"/>
</dbReference>
<keyword evidence="2" id="KW-0479">Metal-binding</keyword>
<dbReference type="GO" id="GO:0006351">
    <property type="term" value="P:DNA-templated transcription"/>
    <property type="evidence" value="ECO:0007669"/>
    <property type="project" value="InterPro"/>
</dbReference>
<proteinExistence type="predicted"/>
<dbReference type="CDD" id="cd12148">
    <property type="entry name" value="fungal_TF_MHR"/>
    <property type="match status" value="1"/>
</dbReference>
<protein>
    <recommendedName>
        <fullName evidence="7">Zn(2)-C6 fungal-type domain-containing protein</fullName>
    </recommendedName>
</protein>
<evidence type="ECO:0000256" key="4">
    <source>
        <dbReference type="ARBA" id="ARBA00023163"/>
    </source>
</evidence>
<feature type="compositionally biased region" description="Polar residues" evidence="6">
    <location>
        <begin position="12"/>
        <end position="21"/>
    </location>
</feature>
<dbReference type="Pfam" id="PF00172">
    <property type="entry name" value="Zn_clus"/>
    <property type="match status" value="1"/>
</dbReference>
<evidence type="ECO:0000256" key="5">
    <source>
        <dbReference type="ARBA" id="ARBA00023242"/>
    </source>
</evidence>
<dbReference type="InterPro" id="IPR001138">
    <property type="entry name" value="Zn2Cys6_DnaBD"/>
</dbReference>
<evidence type="ECO:0000313" key="9">
    <source>
        <dbReference type="Proteomes" id="UP001140511"/>
    </source>
</evidence>
<feature type="region of interest" description="Disordered" evidence="6">
    <location>
        <begin position="1"/>
        <end position="21"/>
    </location>
</feature>
<dbReference type="InterPro" id="IPR007219">
    <property type="entry name" value="XnlR_reg_dom"/>
</dbReference>
<reference evidence="8" key="1">
    <citation type="submission" date="2022-09" db="EMBL/GenBank/DDBJ databases">
        <title>Chromosome-level assembly of Trichoderma breve T069, a fungus used in development of biopesticide product.</title>
        <authorList>
            <person name="Lin R."/>
            <person name="Liu T."/>
        </authorList>
    </citation>
    <scope>NUCLEOTIDE SEQUENCE</scope>
    <source>
        <strain evidence="8">T069</strain>
    </source>
</reference>
<evidence type="ECO:0000256" key="6">
    <source>
        <dbReference type="SAM" id="MobiDB-lite"/>
    </source>
</evidence>
<evidence type="ECO:0000256" key="1">
    <source>
        <dbReference type="ARBA" id="ARBA00004123"/>
    </source>
</evidence>
<evidence type="ECO:0000259" key="7">
    <source>
        <dbReference type="PROSITE" id="PS50048"/>
    </source>
</evidence>
<dbReference type="SMART" id="SM00066">
    <property type="entry name" value="GAL4"/>
    <property type="match status" value="1"/>
</dbReference>
<dbReference type="InterPro" id="IPR050815">
    <property type="entry name" value="TF_fung"/>
</dbReference>
<dbReference type="PANTHER" id="PTHR47338">
    <property type="entry name" value="ZN(II)2CYS6 TRANSCRIPTION FACTOR (EUROFUNG)-RELATED"/>
    <property type="match status" value="1"/>
</dbReference>
<dbReference type="Proteomes" id="UP001140511">
    <property type="component" value="Unassembled WGS sequence"/>
</dbReference>
<dbReference type="EMBL" id="JAOPEN010000006">
    <property type="protein sequence ID" value="KAJ4855948.1"/>
    <property type="molecule type" value="Genomic_DNA"/>
</dbReference>
<dbReference type="InterPro" id="IPR036864">
    <property type="entry name" value="Zn2-C6_fun-type_DNA-bd_sf"/>
</dbReference>
<accession>A0A9W9E291</accession>
<dbReference type="GeneID" id="80871214"/>
<dbReference type="Pfam" id="PF04082">
    <property type="entry name" value="Fungal_trans"/>
    <property type="match status" value="1"/>
</dbReference>
<keyword evidence="5" id="KW-0539">Nucleus</keyword>
<comment type="subcellular location">
    <subcellularLocation>
        <location evidence="1">Nucleus</location>
    </subcellularLocation>
</comment>
<dbReference type="AlphaFoldDB" id="A0A9W9E291"/>
<dbReference type="PROSITE" id="PS50048">
    <property type="entry name" value="ZN2_CY6_FUNGAL_2"/>
    <property type="match status" value="1"/>
</dbReference>
<keyword evidence="3" id="KW-0805">Transcription regulation</keyword>
<dbReference type="GO" id="GO:0000981">
    <property type="term" value="F:DNA-binding transcription factor activity, RNA polymerase II-specific"/>
    <property type="evidence" value="ECO:0007669"/>
    <property type="project" value="InterPro"/>
</dbReference>
<dbReference type="GO" id="GO:0008270">
    <property type="term" value="F:zinc ion binding"/>
    <property type="evidence" value="ECO:0007669"/>
    <property type="project" value="InterPro"/>
</dbReference>
<organism evidence="8 9">
    <name type="scientific">Trichoderma breve</name>
    <dbReference type="NCBI Taxonomy" id="2034170"/>
    <lineage>
        <taxon>Eukaryota</taxon>
        <taxon>Fungi</taxon>
        <taxon>Dikarya</taxon>
        <taxon>Ascomycota</taxon>
        <taxon>Pezizomycotina</taxon>
        <taxon>Sordariomycetes</taxon>
        <taxon>Hypocreomycetidae</taxon>
        <taxon>Hypocreales</taxon>
        <taxon>Hypocreaceae</taxon>
        <taxon>Trichoderma</taxon>
    </lineage>
</organism>
<sequence length="460" mass="52089">MKAHEVAEPKSGASTMPTPSQVRLSRRVCHSCQSRKRRCGKELPECSLCVRMERKCDYGNRASVSKTQDATSLEPVTNNFPASYFLDPLLFSHYNVALRLPNLPIPQEFLDVTGNAALVRKFAARYFVTIHEWFPILCRPKFYGNLMHQSTHQESDLVLLLAQLLVAVYELAHAIYPAGHLTVGACARYGLALGLDKEGSLWEHSPSRWIDIEERHRAWWAILWLDRFPNRGLCTEEPAEDWYLPVPDKNWNDGEFPANPPHRLSAGLQVEMGKFARTAQTTHLLGRVLRHVSDTEMDTQFSREERRSLERALQSLLSLIINEEEISTSHYCSPIALSTSALFVLHSHPEADALGAESRARSLAAMEALSRVTVSFAHKIITRVKFESDKASPLLLDTMYRSAAVFITLQQTHVCDEFRDCEQVLTKAMEKLGVDWMVSGVYLELLEARRLATVQLEIST</sequence>
<gene>
    <name evidence="8" type="ORF">T069G_09316</name>
</gene>
<comment type="caution">
    <text evidence="8">The sequence shown here is derived from an EMBL/GenBank/DDBJ whole genome shotgun (WGS) entry which is preliminary data.</text>
</comment>
<dbReference type="Gene3D" id="4.10.240.10">
    <property type="entry name" value="Zn(2)-C6 fungal-type DNA-binding domain"/>
    <property type="match status" value="1"/>
</dbReference>
<feature type="domain" description="Zn(2)-C6 fungal-type" evidence="7">
    <location>
        <begin position="28"/>
        <end position="58"/>
    </location>
</feature>
<evidence type="ECO:0000256" key="2">
    <source>
        <dbReference type="ARBA" id="ARBA00022723"/>
    </source>
</evidence>